<feature type="compositionally biased region" description="Polar residues" evidence="6">
    <location>
        <begin position="200"/>
        <end position="210"/>
    </location>
</feature>
<reference evidence="12" key="3">
    <citation type="submission" date="2015-04" db="UniProtKB">
        <authorList>
            <consortium name="EnsemblPlants"/>
        </authorList>
    </citation>
    <scope>IDENTIFICATION</scope>
    <source>
        <strain evidence="12">cv. Jemalong A17</strain>
    </source>
</reference>
<dbReference type="PROSITE" id="PS50090">
    <property type="entry name" value="MYB_LIKE"/>
    <property type="match status" value="1"/>
</dbReference>
<dbReference type="PANTHER" id="PTHR44191:SF53">
    <property type="entry name" value="MYB-LIKE TRANSCRIPTION FACTOR FAMILY PROTEIN"/>
    <property type="match status" value="1"/>
</dbReference>
<dbReference type="InterPro" id="IPR052245">
    <property type="entry name" value="Plant_Stress_Dev_TF"/>
</dbReference>
<dbReference type="InterPro" id="IPR009057">
    <property type="entry name" value="Homeodomain-like_sf"/>
</dbReference>
<dbReference type="Pfam" id="PF00249">
    <property type="entry name" value="Myb_DNA-binding"/>
    <property type="match status" value="1"/>
</dbReference>
<keyword evidence="5" id="KW-0539">Nucleus</keyword>
<comment type="subcellular location">
    <subcellularLocation>
        <location evidence="1">Nucleus</location>
    </subcellularLocation>
</comment>
<dbReference type="SMART" id="SM00717">
    <property type="entry name" value="SANT"/>
    <property type="match status" value="1"/>
</dbReference>
<dbReference type="ExpressionAtlas" id="G7J7M5">
    <property type="expression patterns" value="differential"/>
</dbReference>
<reference evidence="14" key="4">
    <citation type="journal article" date="2018" name="Nat. Plants">
        <title>Whole-genome landscape of Medicago truncatula symbiotic genes.</title>
        <authorList>
            <person name="Pecrix Y."/>
            <person name="Staton S.E."/>
            <person name="Sallet E."/>
            <person name="Lelandais-Briere C."/>
            <person name="Moreau S."/>
            <person name="Carrere S."/>
            <person name="Blein T."/>
            <person name="Jardinaud M.F."/>
            <person name="Latrasse D."/>
            <person name="Zouine M."/>
            <person name="Zahm M."/>
            <person name="Kreplak J."/>
            <person name="Mayjonade B."/>
            <person name="Satge C."/>
            <person name="Perez M."/>
            <person name="Cauet S."/>
            <person name="Marande W."/>
            <person name="Chantry-Darmon C."/>
            <person name="Lopez-Roques C."/>
            <person name="Bouchez O."/>
            <person name="Berard A."/>
            <person name="Debelle F."/>
            <person name="Munos S."/>
            <person name="Bendahmane A."/>
            <person name="Berges H."/>
            <person name="Niebel A."/>
            <person name="Buitink J."/>
            <person name="Frugier F."/>
            <person name="Benhamed M."/>
            <person name="Crespi M."/>
            <person name="Gouzy J."/>
            <person name="Gamas P."/>
        </authorList>
    </citation>
    <scope>NUCLEOTIDE SEQUENCE [LARGE SCALE GENOMIC DNA]</scope>
    <source>
        <strain evidence="14">cv. Jemalong A17</strain>
    </source>
</reference>
<evidence type="ECO:0000259" key="7">
    <source>
        <dbReference type="PROSITE" id="PS50090"/>
    </source>
</evidence>
<keyword evidence="3" id="KW-0238">DNA-binding</keyword>
<dbReference type="PaxDb" id="3880-AES73396"/>
<dbReference type="InterPro" id="IPR017884">
    <property type="entry name" value="SANT_dom"/>
</dbReference>
<dbReference type="STRING" id="3880.G7J7M5"/>
<dbReference type="GO" id="GO:0003677">
    <property type="term" value="F:DNA binding"/>
    <property type="evidence" value="ECO:0007669"/>
    <property type="project" value="UniProtKB-KW"/>
</dbReference>
<evidence type="ECO:0000256" key="4">
    <source>
        <dbReference type="ARBA" id="ARBA00023163"/>
    </source>
</evidence>
<organism evidence="10 13">
    <name type="scientific">Medicago truncatula</name>
    <name type="common">Barrel medic</name>
    <name type="synonym">Medicago tribuloides</name>
    <dbReference type="NCBI Taxonomy" id="3880"/>
    <lineage>
        <taxon>Eukaryota</taxon>
        <taxon>Viridiplantae</taxon>
        <taxon>Streptophyta</taxon>
        <taxon>Embryophyta</taxon>
        <taxon>Tracheophyta</taxon>
        <taxon>Spermatophyta</taxon>
        <taxon>Magnoliopsida</taxon>
        <taxon>eudicotyledons</taxon>
        <taxon>Gunneridae</taxon>
        <taxon>Pentapetalae</taxon>
        <taxon>rosids</taxon>
        <taxon>fabids</taxon>
        <taxon>Fabales</taxon>
        <taxon>Fabaceae</taxon>
        <taxon>Papilionoideae</taxon>
        <taxon>50 kb inversion clade</taxon>
        <taxon>NPAAA clade</taxon>
        <taxon>Hologalegina</taxon>
        <taxon>IRL clade</taxon>
        <taxon>Trifolieae</taxon>
        <taxon>Medicago</taxon>
    </lineage>
</organism>
<evidence type="ECO:0000313" key="12">
    <source>
        <dbReference type="EnsemblPlants" id="AES73396"/>
    </source>
</evidence>
<evidence type="ECO:0000256" key="1">
    <source>
        <dbReference type="ARBA" id="ARBA00004123"/>
    </source>
</evidence>
<reference evidence="10 13" key="1">
    <citation type="journal article" date="2011" name="Nature">
        <title>The Medicago genome provides insight into the evolution of rhizobial symbioses.</title>
        <authorList>
            <person name="Young N.D."/>
            <person name="Debelle F."/>
            <person name="Oldroyd G.E."/>
            <person name="Geurts R."/>
            <person name="Cannon S.B."/>
            <person name="Udvardi M.K."/>
            <person name="Benedito V.A."/>
            <person name="Mayer K.F."/>
            <person name="Gouzy J."/>
            <person name="Schoof H."/>
            <person name="Van de Peer Y."/>
            <person name="Proost S."/>
            <person name="Cook D.R."/>
            <person name="Meyers B.C."/>
            <person name="Spannagl M."/>
            <person name="Cheung F."/>
            <person name="De Mita S."/>
            <person name="Krishnakumar V."/>
            <person name="Gundlach H."/>
            <person name="Zhou S."/>
            <person name="Mudge J."/>
            <person name="Bharti A.K."/>
            <person name="Murray J.D."/>
            <person name="Naoumkina M.A."/>
            <person name="Rosen B."/>
            <person name="Silverstein K.A."/>
            <person name="Tang H."/>
            <person name="Rombauts S."/>
            <person name="Zhao P.X."/>
            <person name="Zhou P."/>
            <person name="Barbe V."/>
            <person name="Bardou P."/>
            <person name="Bechner M."/>
            <person name="Bellec A."/>
            <person name="Berger A."/>
            <person name="Berges H."/>
            <person name="Bidwell S."/>
            <person name="Bisseling T."/>
            <person name="Choisne N."/>
            <person name="Couloux A."/>
            <person name="Denny R."/>
            <person name="Deshpande S."/>
            <person name="Dai X."/>
            <person name="Doyle J.J."/>
            <person name="Dudez A.M."/>
            <person name="Farmer A.D."/>
            <person name="Fouteau S."/>
            <person name="Franken C."/>
            <person name="Gibelin C."/>
            <person name="Gish J."/>
            <person name="Goldstein S."/>
            <person name="Gonzalez A.J."/>
            <person name="Green P.J."/>
            <person name="Hallab A."/>
            <person name="Hartog M."/>
            <person name="Hua A."/>
            <person name="Humphray S.J."/>
            <person name="Jeong D.H."/>
            <person name="Jing Y."/>
            <person name="Jocker A."/>
            <person name="Kenton S.M."/>
            <person name="Kim D.J."/>
            <person name="Klee K."/>
            <person name="Lai H."/>
            <person name="Lang C."/>
            <person name="Lin S."/>
            <person name="Macmil S.L."/>
            <person name="Magdelenat G."/>
            <person name="Matthews L."/>
            <person name="McCorrison J."/>
            <person name="Monaghan E.L."/>
            <person name="Mun J.H."/>
            <person name="Najar F.Z."/>
            <person name="Nicholson C."/>
            <person name="Noirot C."/>
            <person name="O'Bleness M."/>
            <person name="Paule C.R."/>
            <person name="Poulain J."/>
            <person name="Prion F."/>
            <person name="Qin B."/>
            <person name="Qu C."/>
            <person name="Retzel E.F."/>
            <person name="Riddle C."/>
            <person name="Sallet E."/>
            <person name="Samain S."/>
            <person name="Samson N."/>
            <person name="Sanders I."/>
            <person name="Saurat O."/>
            <person name="Scarpelli C."/>
            <person name="Schiex T."/>
            <person name="Segurens B."/>
            <person name="Severin A.J."/>
            <person name="Sherrier D.J."/>
            <person name="Shi R."/>
            <person name="Sims S."/>
            <person name="Singer S.R."/>
            <person name="Sinharoy S."/>
            <person name="Sterck L."/>
            <person name="Viollet A."/>
            <person name="Wang B.B."/>
            <person name="Wang K."/>
            <person name="Wang M."/>
            <person name="Wang X."/>
            <person name="Warfsmann J."/>
            <person name="Weissenbach J."/>
            <person name="White D.D."/>
            <person name="White J.D."/>
            <person name="Wiley G.B."/>
            <person name="Wincker P."/>
            <person name="Xing Y."/>
            <person name="Yang L."/>
            <person name="Yao Z."/>
            <person name="Ying F."/>
            <person name="Zhai J."/>
            <person name="Zhou L."/>
            <person name="Zuber A."/>
            <person name="Denarie J."/>
            <person name="Dixon R.A."/>
            <person name="May G.D."/>
            <person name="Schwartz D.C."/>
            <person name="Rogers J."/>
            <person name="Quetier F."/>
            <person name="Town C.D."/>
            <person name="Roe B.A."/>
        </authorList>
    </citation>
    <scope>NUCLEOTIDE SEQUENCE [LARGE SCALE GENOMIC DNA]</scope>
    <source>
        <strain evidence="10">A17</strain>
        <strain evidence="12 13">cv. Jemalong A17</strain>
    </source>
</reference>
<keyword evidence="13" id="KW-1185">Reference proteome</keyword>
<dbReference type="AlphaFoldDB" id="G7J7M5"/>
<dbReference type="InterPro" id="IPR006447">
    <property type="entry name" value="Myb_dom_plants"/>
</dbReference>
<dbReference type="GO" id="GO:0009739">
    <property type="term" value="P:response to gibberellin"/>
    <property type="evidence" value="ECO:0000318"/>
    <property type="project" value="GO_Central"/>
</dbReference>
<evidence type="ECO:0000259" key="9">
    <source>
        <dbReference type="PROSITE" id="PS51294"/>
    </source>
</evidence>
<evidence type="ECO:0000313" key="13">
    <source>
        <dbReference type="Proteomes" id="UP000002051"/>
    </source>
</evidence>
<dbReference type="NCBIfam" id="TIGR01557">
    <property type="entry name" value="myb_SHAQKYF"/>
    <property type="match status" value="1"/>
</dbReference>
<dbReference type="InterPro" id="IPR017930">
    <property type="entry name" value="Myb_dom"/>
</dbReference>
<dbReference type="CDD" id="cd00167">
    <property type="entry name" value="SANT"/>
    <property type="match status" value="1"/>
</dbReference>
<gene>
    <name evidence="12" type="primary">11430636</name>
    <name evidence="10" type="ordered locus">MTR_3g104370</name>
    <name evidence="11" type="ORF">MtrunA17_Chr3g0135671</name>
</gene>
<dbReference type="Proteomes" id="UP000002051">
    <property type="component" value="Chromosome 3"/>
</dbReference>
<dbReference type="eggNOG" id="ENOG502RPM1">
    <property type="taxonomic scope" value="Eukaryota"/>
</dbReference>
<reference evidence="10 13" key="2">
    <citation type="journal article" date="2014" name="BMC Genomics">
        <title>An improved genome release (version Mt4.0) for the model legume Medicago truncatula.</title>
        <authorList>
            <person name="Tang H."/>
            <person name="Krishnakumar V."/>
            <person name="Bidwell S."/>
            <person name="Rosen B."/>
            <person name="Chan A."/>
            <person name="Zhou S."/>
            <person name="Gentzbittel L."/>
            <person name="Childs K.L."/>
            <person name="Yandell M."/>
            <person name="Gundlach H."/>
            <person name="Mayer K.F."/>
            <person name="Schwartz D.C."/>
            <person name="Town C.D."/>
        </authorList>
    </citation>
    <scope>GENOME REANNOTATION</scope>
    <source>
        <strain evidence="12 13">cv. Jemalong A17</strain>
    </source>
</reference>
<evidence type="ECO:0000256" key="2">
    <source>
        <dbReference type="ARBA" id="ARBA00023015"/>
    </source>
</evidence>
<dbReference type="GO" id="GO:0006355">
    <property type="term" value="P:regulation of DNA-templated transcription"/>
    <property type="evidence" value="ECO:0007669"/>
    <property type="project" value="UniProtKB-ARBA"/>
</dbReference>
<dbReference type="GO" id="GO:0005634">
    <property type="term" value="C:nucleus"/>
    <property type="evidence" value="ECO:0007669"/>
    <property type="project" value="UniProtKB-SubCell"/>
</dbReference>
<dbReference type="EMBL" id="PSQE01000003">
    <property type="protein sequence ID" value="RHN70452.1"/>
    <property type="molecule type" value="Genomic_DNA"/>
</dbReference>
<feature type="domain" description="SANT" evidence="8">
    <location>
        <begin position="88"/>
        <end position="141"/>
    </location>
</feature>
<dbReference type="HOGENOM" id="CLU_038424_6_0_1"/>
<dbReference type="OMA" id="HTHSENH"/>
<dbReference type="PROSITE" id="PS51294">
    <property type="entry name" value="HTH_MYB"/>
    <property type="match status" value="1"/>
</dbReference>
<dbReference type="GO" id="GO:0009723">
    <property type="term" value="P:response to ethylene"/>
    <property type="evidence" value="ECO:0000318"/>
    <property type="project" value="GO_Central"/>
</dbReference>
<dbReference type="EMBL" id="CM001219">
    <property type="protein sequence ID" value="AES73396.1"/>
    <property type="molecule type" value="Genomic_DNA"/>
</dbReference>
<proteinExistence type="predicted"/>
<keyword evidence="2" id="KW-0805">Transcription regulation</keyword>
<evidence type="ECO:0000313" key="14">
    <source>
        <dbReference type="Proteomes" id="UP000265566"/>
    </source>
</evidence>
<dbReference type="PANTHER" id="PTHR44191">
    <property type="entry name" value="TRANSCRIPTION FACTOR KUA1"/>
    <property type="match status" value="1"/>
</dbReference>
<evidence type="ECO:0000256" key="5">
    <source>
        <dbReference type="ARBA" id="ARBA00023242"/>
    </source>
</evidence>
<name>G7J7M5_MEDTR</name>
<dbReference type="OrthoDB" id="118550at2759"/>
<evidence type="ECO:0000259" key="8">
    <source>
        <dbReference type="PROSITE" id="PS51293"/>
    </source>
</evidence>
<dbReference type="EnsemblPlants" id="AES73396">
    <property type="protein sequence ID" value="AES73396"/>
    <property type="gene ID" value="MTR_3g104370"/>
</dbReference>
<keyword evidence="4" id="KW-0804">Transcription</keyword>
<feature type="region of interest" description="Disordered" evidence="6">
    <location>
        <begin position="199"/>
        <end position="232"/>
    </location>
</feature>
<protein>
    <submittedName>
        <fullName evidence="10">MYB-like transcription factor family protein</fullName>
    </submittedName>
    <submittedName>
        <fullName evidence="11">Putative transcription factor MYB-HB-like family</fullName>
    </submittedName>
</protein>
<dbReference type="SUPFAM" id="SSF46689">
    <property type="entry name" value="Homeodomain-like"/>
    <property type="match status" value="1"/>
</dbReference>
<reference evidence="11" key="5">
    <citation type="journal article" date="2018" name="Nat. Plants">
        <title>Whole-genome landscape of Medicago truncatula symbiotic genes.</title>
        <authorList>
            <person name="Pecrix Y."/>
            <person name="Gamas P."/>
            <person name="Carrere S."/>
        </authorList>
    </citation>
    <scope>NUCLEOTIDE SEQUENCE</scope>
    <source>
        <tissue evidence="11">Leaves</tissue>
    </source>
</reference>
<dbReference type="InterPro" id="IPR001005">
    <property type="entry name" value="SANT/Myb"/>
</dbReference>
<sequence length="232" mass="26127">MRIARKCSYCGNFGHNSRTCNNSLKEQFHLYSSSPSYLPTKRSIRKNYLPSSRTSLSIASSWPTLFGSNENSDSCVRNWHTSTIRPSKKGMPWTEEEHMIFLRGLEKLGKGNWRGISRDFVTTKTPTQVASHAQKHFLRQSQNSLVNRRKHHLSLHNVGCEKPGINLTPNDISCISQLSGSRNFLSQLLSHPQHSMLKWPNSSTSTNCTPHSAAPDLELKLATPMPLEPTSP</sequence>
<feature type="domain" description="Myb-like" evidence="7">
    <location>
        <begin position="85"/>
        <end position="137"/>
    </location>
</feature>
<evidence type="ECO:0000256" key="3">
    <source>
        <dbReference type="ARBA" id="ARBA00023125"/>
    </source>
</evidence>
<dbReference type="PROSITE" id="PS51293">
    <property type="entry name" value="SANT"/>
    <property type="match status" value="1"/>
</dbReference>
<evidence type="ECO:0000313" key="10">
    <source>
        <dbReference type="EMBL" id="AES73396.1"/>
    </source>
</evidence>
<evidence type="ECO:0000256" key="6">
    <source>
        <dbReference type="SAM" id="MobiDB-lite"/>
    </source>
</evidence>
<dbReference type="Gene3D" id="1.10.10.60">
    <property type="entry name" value="Homeodomain-like"/>
    <property type="match status" value="1"/>
</dbReference>
<accession>G7J7M5</accession>
<dbReference type="FunFam" id="1.10.10.60:FF:000009">
    <property type="entry name" value="transcription factor MYB1R1"/>
    <property type="match status" value="1"/>
</dbReference>
<dbReference type="Gramene" id="rna19032">
    <property type="protein sequence ID" value="RHN70452.1"/>
    <property type="gene ID" value="gene19032"/>
</dbReference>
<dbReference type="Proteomes" id="UP000265566">
    <property type="component" value="Chromosome 3"/>
</dbReference>
<evidence type="ECO:0000313" key="11">
    <source>
        <dbReference type="EMBL" id="RHN70452.1"/>
    </source>
</evidence>
<dbReference type="KEGG" id="mtr:11430636"/>
<feature type="domain" description="HTH myb-type" evidence="9">
    <location>
        <begin position="85"/>
        <end position="141"/>
    </location>
</feature>